<dbReference type="EMBL" id="JBHSMK010000002">
    <property type="protein sequence ID" value="MFC5435520.1"/>
    <property type="molecule type" value="Genomic_DNA"/>
</dbReference>
<sequence length="86" mass="9140">MSDAAPGASQNTYHTPQGDVVVRSVPPPAPTAGPAPDFEQLSGGGKSITEEQAVAYPPLANDFINADRNRNGKVSKTEYNNWTKQL</sequence>
<feature type="compositionally biased region" description="Polar residues" evidence="1">
    <location>
        <begin position="72"/>
        <end position="86"/>
    </location>
</feature>
<dbReference type="PROSITE" id="PS00018">
    <property type="entry name" value="EF_HAND_1"/>
    <property type="match status" value="1"/>
</dbReference>
<protein>
    <recommendedName>
        <fullName evidence="4">EF-hand domain-containing protein</fullName>
    </recommendedName>
</protein>
<evidence type="ECO:0000313" key="2">
    <source>
        <dbReference type="EMBL" id="MFC5435520.1"/>
    </source>
</evidence>
<proteinExistence type="predicted"/>
<evidence type="ECO:0000313" key="3">
    <source>
        <dbReference type="Proteomes" id="UP001596013"/>
    </source>
</evidence>
<accession>A0ABW0JHR4</accession>
<evidence type="ECO:0008006" key="4">
    <source>
        <dbReference type="Google" id="ProtNLM"/>
    </source>
</evidence>
<organism evidence="2 3">
    <name type="scientific">Rhodanobacter umsongensis</name>
    <dbReference type="NCBI Taxonomy" id="633153"/>
    <lineage>
        <taxon>Bacteria</taxon>
        <taxon>Pseudomonadati</taxon>
        <taxon>Pseudomonadota</taxon>
        <taxon>Gammaproteobacteria</taxon>
        <taxon>Lysobacterales</taxon>
        <taxon>Rhodanobacteraceae</taxon>
        <taxon>Rhodanobacter</taxon>
    </lineage>
</organism>
<reference evidence="3" key="1">
    <citation type="journal article" date="2019" name="Int. J. Syst. Evol. Microbiol.">
        <title>The Global Catalogue of Microorganisms (GCM) 10K type strain sequencing project: providing services to taxonomists for standard genome sequencing and annotation.</title>
        <authorList>
            <consortium name="The Broad Institute Genomics Platform"/>
            <consortium name="The Broad Institute Genome Sequencing Center for Infectious Disease"/>
            <person name="Wu L."/>
            <person name="Ma J."/>
        </authorList>
    </citation>
    <scope>NUCLEOTIDE SEQUENCE [LARGE SCALE GENOMIC DNA]</scope>
    <source>
        <strain evidence="3">JCM 17130</strain>
    </source>
</reference>
<feature type="region of interest" description="Disordered" evidence="1">
    <location>
        <begin position="1"/>
        <end position="50"/>
    </location>
</feature>
<keyword evidence="3" id="KW-1185">Reference proteome</keyword>
<gene>
    <name evidence="2" type="ORF">ACFPME_03070</name>
</gene>
<name>A0ABW0JHR4_9GAMM</name>
<dbReference type="InterPro" id="IPR018247">
    <property type="entry name" value="EF_Hand_1_Ca_BS"/>
</dbReference>
<dbReference type="Proteomes" id="UP001596013">
    <property type="component" value="Unassembled WGS sequence"/>
</dbReference>
<comment type="caution">
    <text evidence="2">The sequence shown here is derived from an EMBL/GenBank/DDBJ whole genome shotgun (WGS) entry which is preliminary data.</text>
</comment>
<evidence type="ECO:0000256" key="1">
    <source>
        <dbReference type="SAM" id="MobiDB-lite"/>
    </source>
</evidence>
<feature type="region of interest" description="Disordered" evidence="1">
    <location>
        <begin position="66"/>
        <end position="86"/>
    </location>
</feature>